<accession>A0ACB5UDV0</accession>
<evidence type="ECO:0000313" key="2">
    <source>
        <dbReference type="Proteomes" id="UP001374599"/>
    </source>
</evidence>
<organism evidence="1 2">
    <name type="scientific">Vallitalea maricola</name>
    <dbReference type="NCBI Taxonomy" id="3074433"/>
    <lineage>
        <taxon>Bacteria</taxon>
        <taxon>Bacillati</taxon>
        <taxon>Bacillota</taxon>
        <taxon>Clostridia</taxon>
        <taxon>Lachnospirales</taxon>
        <taxon>Vallitaleaceae</taxon>
        <taxon>Vallitalea</taxon>
    </lineage>
</organism>
<sequence length="592" mass="68316">MYNKREILLALKDNINLLTTNNILEKINDNLFTSKQIELLKEHAKKYSSDTESQISYRKHRLFSNTGDRAVYEKDYFSKRGDLMTFSLLSFLYPDNNVYITNLENILWSICCEYSWCLPAHFLDAEDNIIDFNMRSCHIDLFACETGLALCETLQINRNNLSNELIATMENEVNRRILEPFSNPNNFYRFEKMSNNWSSVCGGSIGSIAMYLIKDKYKLTNILHRALSCIDVYLKSFGDDGVCTEGVSYWTYGFGFFVVFADLLFQKTQGKLNLFDNSKVKNIALSQQLCYIYDNHVISFADGIPTDTYRLGLASFLQKKYKEVKLPDIQYATNLYDDHCYRFCLSLRDFLWSSEDTVFGLEENISEYLEDSQWFISKNTSTSIVAKGGNNDESHNHNDVGSFIYYKNDKPILCDLGAGLYDKNYFSDKRYNNFCTSSKSHNIPIINGHLQEFGKQYKAKNIETLLTDNVDSFSLELQDCYDDNTLKLYSRSIEVKKNTAPKITITDTFEFKKEGIVTENFISLCPIEVLDNRVVFTNGNIISHMEFDSVNMNAKVSDHSFVNHFEEVVPVFLLQLTPKEKSKNVTIILTLS</sequence>
<name>A0ACB5UDV0_9FIRM</name>
<evidence type="ECO:0000313" key="1">
    <source>
        <dbReference type="EMBL" id="GMQ60785.1"/>
    </source>
</evidence>
<protein>
    <submittedName>
        <fullName evidence="1">Uncharacterized protein</fullName>
    </submittedName>
</protein>
<dbReference type="EMBL" id="BTPU01000001">
    <property type="protein sequence ID" value="GMQ60785.1"/>
    <property type="molecule type" value="Genomic_DNA"/>
</dbReference>
<proteinExistence type="predicted"/>
<keyword evidence="2" id="KW-1185">Reference proteome</keyword>
<dbReference type="Proteomes" id="UP001374599">
    <property type="component" value="Unassembled WGS sequence"/>
</dbReference>
<comment type="caution">
    <text evidence="1">The sequence shown here is derived from an EMBL/GenBank/DDBJ whole genome shotgun (WGS) entry which is preliminary data.</text>
</comment>
<reference evidence="1" key="1">
    <citation type="submission" date="2023-09" db="EMBL/GenBank/DDBJ databases">
        <title>Vallitalea sediminicola and Vallitalea maricola sp. nov., anaerobic bacteria isolated from marine sediment.</title>
        <authorList>
            <person name="Hirano S."/>
            <person name="Maeda A."/>
            <person name="Terahara T."/>
            <person name="Mori K."/>
            <person name="Hamada M."/>
            <person name="Matsumoto R."/>
            <person name="Kobayashi T."/>
        </authorList>
    </citation>
    <scope>NUCLEOTIDE SEQUENCE</scope>
    <source>
        <strain evidence="1">AN17-2</strain>
    </source>
</reference>
<gene>
    <name evidence="1" type="ORF">AN2V17_00110</name>
</gene>